<evidence type="ECO:0000313" key="6">
    <source>
        <dbReference type="Proteomes" id="UP000184693"/>
    </source>
</evidence>
<dbReference type="PANTHER" id="PTHR30146:SF138">
    <property type="entry name" value="TRANSCRIPTIONAL REGULATORY PROTEIN"/>
    <property type="match status" value="1"/>
</dbReference>
<keyword evidence="3" id="KW-0804">Transcription</keyword>
<dbReference type="SUPFAM" id="SSF53822">
    <property type="entry name" value="Periplasmic binding protein-like I"/>
    <property type="match status" value="1"/>
</dbReference>
<dbReference type="GO" id="GO:0003700">
    <property type="term" value="F:DNA-binding transcription factor activity"/>
    <property type="evidence" value="ECO:0007669"/>
    <property type="project" value="TreeGrafter"/>
</dbReference>
<dbReference type="Gene3D" id="3.40.50.2300">
    <property type="match status" value="2"/>
</dbReference>
<evidence type="ECO:0000256" key="2">
    <source>
        <dbReference type="ARBA" id="ARBA00023125"/>
    </source>
</evidence>
<dbReference type="PANTHER" id="PTHR30146">
    <property type="entry name" value="LACI-RELATED TRANSCRIPTIONAL REPRESSOR"/>
    <property type="match status" value="1"/>
</dbReference>
<organism evidence="5 6">
    <name type="scientific">Paraburkholderia phenazinium</name>
    <dbReference type="NCBI Taxonomy" id="60549"/>
    <lineage>
        <taxon>Bacteria</taxon>
        <taxon>Pseudomonadati</taxon>
        <taxon>Pseudomonadota</taxon>
        <taxon>Betaproteobacteria</taxon>
        <taxon>Burkholderiales</taxon>
        <taxon>Burkholderiaceae</taxon>
        <taxon>Paraburkholderia</taxon>
    </lineage>
</organism>
<dbReference type="CDD" id="cd06267">
    <property type="entry name" value="PBP1_LacI_sugar_binding-like"/>
    <property type="match status" value="1"/>
</dbReference>
<gene>
    <name evidence="5" type="ORF">SAMN05444168_5910</name>
</gene>
<dbReference type="InterPro" id="IPR010982">
    <property type="entry name" value="Lambda_DNA-bd_dom_sf"/>
</dbReference>
<evidence type="ECO:0000259" key="4">
    <source>
        <dbReference type="PROSITE" id="PS50932"/>
    </source>
</evidence>
<proteinExistence type="predicted"/>
<feature type="domain" description="HTH lacI-type" evidence="4">
    <location>
        <begin position="8"/>
        <end position="62"/>
    </location>
</feature>
<dbReference type="GO" id="GO:0000976">
    <property type="term" value="F:transcription cis-regulatory region binding"/>
    <property type="evidence" value="ECO:0007669"/>
    <property type="project" value="TreeGrafter"/>
</dbReference>
<evidence type="ECO:0000313" key="5">
    <source>
        <dbReference type="EMBL" id="SIO51056.1"/>
    </source>
</evidence>
<dbReference type="PROSITE" id="PS00356">
    <property type="entry name" value="HTH_LACI_1"/>
    <property type="match status" value="1"/>
</dbReference>
<reference evidence="5 6" key="1">
    <citation type="submission" date="2016-11" db="EMBL/GenBank/DDBJ databases">
        <authorList>
            <person name="Jaros S."/>
            <person name="Januszkiewicz K."/>
            <person name="Wedrychowicz H."/>
        </authorList>
    </citation>
    <scope>NUCLEOTIDE SEQUENCE [LARGE SCALE GENOMIC DNA]</scope>
    <source>
        <strain evidence="5 6">GAS86</strain>
    </source>
</reference>
<dbReference type="AlphaFoldDB" id="A0A1N6K412"/>
<dbReference type="PROSITE" id="PS50932">
    <property type="entry name" value="HTH_LACI_2"/>
    <property type="match status" value="1"/>
</dbReference>
<dbReference type="Gene3D" id="1.10.260.40">
    <property type="entry name" value="lambda repressor-like DNA-binding domains"/>
    <property type="match status" value="1"/>
</dbReference>
<name>A0A1N6K412_9BURK</name>
<evidence type="ECO:0000256" key="3">
    <source>
        <dbReference type="ARBA" id="ARBA00023163"/>
    </source>
</evidence>
<dbReference type="Proteomes" id="UP000184693">
    <property type="component" value="Unassembled WGS sequence"/>
</dbReference>
<dbReference type="EMBL" id="FSRM01000002">
    <property type="protein sequence ID" value="SIO51056.1"/>
    <property type="molecule type" value="Genomic_DNA"/>
</dbReference>
<protein>
    <submittedName>
        <fullName evidence="5">Transcriptional regulator, LacI family</fullName>
    </submittedName>
</protein>
<dbReference type="RefSeq" id="WP_074267821.1">
    <property type="nucleotide sequence ID" value="NZ_FSRM01000002.1"/>
</dbReference>
<dbReference type="InterPro" id="IPR028082">
    <property type="entry name" value="Peripla_BP_I"/>
</dbReference>
<dbReference type="InterPro" id="IPR046335">
    <property type="entry name" value="LacI/GalR-like_sensor"/>
</dbReference>
<keyword evidence="2" id="KW-0238">DNA-binding</keyword>
<dbReference type="CDD" id="cd01392">
    <property type="entry name" value="HTH_LacI"/>
    <property type="match status" value="1"/>
</dbReference>
<dbReference type="InterPro" id="IPR000843">
    <property type="entry name" value="HTH_LacI"/>
</dbReference>
<evidence type="ECO:0000256" key="1">
    <source>
        <dbReference type="ARBA" id="ARBA00023015"/>
    </source>
</evidence>
<sequence>MNARASRATMTDVAREAGVSASTASRVVYNNGYVSEENRARVLAAVEKVGYRPNIQARSLRNQRSYTLGLVIDSATNNAHFAHISHAMRMEAAAAGYSLLTVDHEYNVDLERDGLKHLLDHNVEAIVVCHPFILENYDIVRDAGIPLIQIERDNLGEVHRVGIDPTPGIEEAVRHLVRFGHRSIGYISGTSTREAGPHRNSSVEECRIASFTKALLQHDVDHKHCTIRTVPYDLVIPNAPLHGYTLGIELLSRPHYPTALIVGADVLAAGILQAAQELNIAVPQRLSLIGFDDSIARFLAPPLATIVQPYTDIARHVLDITSGLGTPTPGSLQQRIAKTHFLPRRSTGTVAL</sequence>
<dbReference type="SMART" id="SM00354">
    <property type="entry name" value="HTH_LACI"/>
    <property type="match status" value="1"/>
</dbReference>
<dbReference type="SUPFAM" id="SSF47413">
    <property type="entry name" value="lambda repressor-like DNA-binding domains"/>
    <property type="match status" value="1"/>
</dbReference>
<accession>A0A1N6K412</accession>
<dbReference type="Pfam" id="PF13377">
    <property type="entry name" value="Peripla_BP_3"/>
    <property type="match status" value="1"/>
</dbReference>
<keyword evidence="1" id="KW-0805">Transcription regulation</keyword>
<dbReference type="Pfam" id="PF00356">
    <property type="entry name" value="LacI"/>
    <property type="match status" value="1"/>
</dbReference>